<comment type="caution">
    <text evidence="3">The sequence shown here is derived from an EMBL/GenBank/DDBJ whole genome shotgun (WGS) entry which is preliminary data.</text>
</comment>
<dbReference type="InterPro" id="IPR004046">
    <property type="entry name" value="GST_C"/>
</dbReference>
<dbReference type="CDD" id="cd03206">
    <property type="entry name" value="GST_C_7"/>
    <property type="match status" value="1"/>
</dbReference>
<feature type="domain" description="GST N-terminal" evidence="1">
    <location>
        <begin position="4"/>
        <end position="83"/>
    </location>
</feature>
<dbReference type="Gene3D" id="1.20.1050.10">
    <property type="match status" value="1"/>
</dbReference>
<name>A0A6G4W8L2_9HYPH</name>
<dbReference type="InterPro" id="IPR010987">
    <property type="entry name" value="Glutathione-S-Trfase_C-like"/>
</dbReference>
<evidence type="ECO:0000313" key="4">
    <source>
        <dbReference type="Proteomes" id="UP001642900"/>
    </source>
</evidence>
<dbReference type="InterPro" id="IPR004045">
    <property type="entry name" value="Glutathione_S-Trfase_N"/>
</dbReference>
<evidence type="ECO:0000259" key="1">
    <source>
        <dbReference type="PROSITE" id="PS50404"/>
    </source>
</evidence>
<gene>
    <name evidence="3" type="ORF">G6N73_05155</name>
</gene>
<dbReference type="SFLD" id="SFLDG00358">
    <property type="entry name" value="Main_(cytGST)"/>
    <property type="match status" value="1"/>
</dbReference>
<keyword evidence="4" id="KW-1185">Reference proteome</keyword>
<dbReference type="InterPro" id="IPR040079">
    <property type="entry name" value="Glutathione_S-Trfase"/>
</dbReference>
<dbReference type="SFLD" id="SFLDS00019">
    <property type="entry name" value="Glutathione_Transferase_(cytos"/>
    <property type="match status" value="1"/>
</dbReference>
<reference evidence="3 4" key="1">
    <citation type="submission" date="2020-02" db="EMBL/GenBank/DDBJ databases">
        <title>Genome sequence of strain CCNWXJ40-4.</title>
        <authorList>
            <person name="Gao J."/>
            <person name="Sun J."/>
        </authorList>
    </citation>
    <scope>NUCLEOTIDE SEQUENCE [LARGE SCALE GENOMIC DNA]</scope>
    <source>
        <strain evidence="3 4">CCNWXJ 40-4</strain>
    </source>
</reference>
<dbReference type="EMBL" id="JAAKZF010000003">
    <property type="protein sequence ID" value="NGO50573.1"/>
    <property type="molecule type" value="Genomic_DNA"/>
</dbReference>
<dbReference type="Proteomes" id="UP001642900">
    <property type="component" value="Unassembled WGS sequence"/>
</dbReference>
<feature type="domain" description="GST C-terminal" evidence="2">
    <location>
        <begin position="89"/>
        <end position="207"/>
    </location>
</feature>
<proteinExistence type="predicted"/>
<sequence length="207" mass="22719">MSQPAITLHGIELSGHTHRVELMLLMLGLPFRFAPAPADVRRTETFLKLNPLGQIPVLEDGDLVLCDSNAMLVYLARRYAPESNWLPDEPVAAAQVQRWLSIAAGELRYGPAAARVMALFGAPGDREACHAIGARVLTFMENHLAGRKWLAAEHPTIADLACYSYVAHAPEGGIMLDPYPAVREWLRRVEALPNFKPLPASPILQVA</sequence>
<dbReference type="SUPFAM" id="SSF47616">
    <property type="entry name" value="GST C-terminal domain-like"/>
    <property type="match status" value="1"/>
</dbReference>
<accession>A0A6G4W8L2</accession>
<dbReference type="Pfam" id="PF00043">
    <property type="entry name" value="GST_C"/>
    <property type="match status" value="1"/>
</dbReference>
<dbReference type="SUPFAM" id="SSF52833">
    <property type="entry name" value="Thioredoxin-like"/>
    <property type="match status" value="1"/>
</dbReference>
<dbReference type="PANTHER" id="PTHR44051:SF2">
    <property type="entry name" value="HYPOTHETICAL GLUTATHIONE S-TRANSFERASE LIKE PROTEIN"/>
    <property type="match status" value="1"/>
</dbReference>
<dbReference type="PROSITE" id="PS50405">
    <property type="entry name" value="GST_CTER"/>
    <property type="match status" value="1"/>
</dbReference>
<organism evidence="3 4">
    <name type="scientific">Allomesorhizobium camelthorni</name>
    <dbReference type="NCBI Taxonomy" id="475069"/>
    <lineage>
        <taxon>Bacteria</taxon>
        <taxon>Pseudomonadati</taxon>
        <taxon>Pseudomonadota</taxon>
        <taxon>Alphaproteobacteria</taxon>
        <taxon>Hyphomicrobiales</taxon>
        <taxon>Phyllobacteriaceae</taxon>
        <taxon>Allomesorhizobium</taxon>
    </lineage>
</organism>
<dbReference type="PROSITE" id="PS50404">
    <property type="entry name" value="GST_NTER"/>
    <property type="match status" value="1"/>
</dbReference>
<dbReference type="Pfam" id="PF13417">
    <property type="entry name" value="GST_N_3"/>
    <property type="match status" value="1"/>
</dbReference>
<dbReference type="AlphaFoldDB" id="A0A6G4W8L2"/>
<dbReference type="Gene3D" id="3.40.30.10">
    <property type="entry name" value="Glutaredoxin"/>
    <property type="match status" value="1"/>
</dbReference>
<evidence type="ECO:0000259" key="2">
    <source>
        <dbReference type="PROSITE" id="PS50405"/>
    </source>
</evidence>
<dbReference type="PANTHER" id="PTHR44051">
    <property type="entry name" value="GLUTATHIONE S-TRANSFERASE-RELATED"/>
    <property type="match status" value="1"/>
</dbReference>
<protein>
    <submittedName>
        <fullName evidence="3">Glutathione S-transferase</fullName>
    </submittedName>
</protein>
<dbReference type="InterPro" id="IPR036282">
    <property type="entry name" value="Glutathione-S-Trfase_C_sf"/>
</dbReference>
<dbReference type="InterPro" id="IPR036249">
    <property type="entry name" value="Thioredoxin-like_sf"/>
</dbReference>
<evidence type="ECO:0000313" key="3">
    <source>
        <dbReference type="EMBL" id="NGO50573.1"/>
    </source>
</evidence>
<dbReference type="RefSeq" id="WP_165024219.1">
    <property type="nucleotide sequence ID" value="NZ_JAAKZF010000003.1"/>
</dbReference>